<dbReference type="SUPFAM" id="SSF53448">
    <property type="entry name" value="Nucleotide-diphospho-sugar transferases"/>
    <property type="match status" value="1"/>
</dbReference>
<evidence type="ECO:0000256" key="7">
    <source>
        <dbReference type="ARBA" id="ARBA00023150"/>
    </source>
</evidence>
<feature type="region of interest" description="Disordered" evidence="8">
    <location>
        <begin position="178"/>
        <end position="210"/>
    </location>
</feature>
<dbReference type="PANTHER" id="PTHR19136">
    <property type="entry name" value="MOLYBDENUM COFACTOR GUANYLYLTRANSFERASE"/>
    <property type="match status" value="1"/>
</dbReference>
<keyword evidence="5" id="KW-0460">Magnesium</keyword>
<dbReference type="Gene3D" id="3.90.550.10">
    <property type="entry name" value="Spore Coat Polysaccharide Biosynthesis Protein SpsA, Chain A"/>
    <property type="match status" value="1"/>
</dbReference>
<evidence type="ECO:0000256" key="5">
    <source>
        <dbReference type="ARBA" id="ARBA00022842"/>
    </source>
</evidence>
<evidence type="ECO:0000256" key="8">
    <source>
        <dbReference type="SAM" id="MobiDB-lite"/>
    </source>
</evidence>
<dbReference type="InterPro" id="IPR029044">
    <property type="entry name" value="Nucleotide-diphossugar_trans"/>
</dbReference>
<keyword evidence="2" id="KW-0808">Transferase</keyword>
<keyword evidence="1" id="KW-0963">Cytoplasm</keyword>
<protein>
    <submittedName>
        <fullName evidence="10">Molybdopterin-guanine dinucleotide biosynthesis protein A</fullName>
    </submittedName>
</protein>
<evidence type="ECO:0000259" key="9">
    <source>
        <dbReference type="Pfam" id="PF12804"/>
    </source>
</evidence>
<dbReference type="CDD" id="cd02503">
    <property type="entry name" value="MobA"/>
    <property type="match status" value="1"/>
</dbReference>
<sequence length="210" mass="22509">MVAAAATYRGCVTDVDAIVLAGGRSSRFGSDKARLALDGVTMVDRTVAAARLADPRHVVVVADPELPVAGPVLRTRERPAYAGPTAGVLAGLRAVPGPQTDDGWVLLLGCDTPRVAEAVRTLLAHDVAPDADGVLLVHEGRPQWLLGRYRRGPLLRAADRLGDPTDRALRHLLGDLHLERSTPPDDRAADFDTPADLHRLRPDARPTRTR</sequence>
<dbReference type="Proteomes" id="UP000318336">
    <property type="component" value="Unassembled WGS sequence"/>
</dbReference>
<comment type="caution">
    <text evidence="10">The sequence shown here is derived from an EMBL/GenBank/DDBJ whole genome shotgun (WGS) entry which is preliminary data.</text>
</comment>
<accession>A0A542XDW9</accession>
<dbReference type="AlphaFoldDB" id="A0A542XDW9"/>
<dbReference type="InterPro" id="IPR025877">
    <property type="entry name" value="MobA-like_NTP_Trfase"/>
</dbReference>
<keyword evidence="6" id="KW-0342">GTP-binding</keyword>
<proteinExistence type="predicted"/>
<evidence type="ECO:0000313" key="11">
    <source>
        <dbReference type="Proteomes" id="UP000318336"/>
    </source>
</evidence>
<evidence type="ECO:0000313" key="10">
    <source>
        <dbReference type="EMBL" id="TQL34020.1"/>
    </source>
</evidence>
<dbReference type="Pfam" id="PF12804">
    <property type="entry name" value="NTP_transf_3"/>
    <property type="match status" value="1"/>
</dbReference>
<gene>
    <name evidence="10" type="ORF">FB554_2177</name>
</gene>
<evidence type="ECO:0000256" key="1">
    <source>
        <dbReference type="ARBA" id="ARBA00022490"/>
    </source>
</evidence>
<dbReference type="InterPro" id="IPR013482">
    <property type="entry name" value="Molybde_CF_guanTrfase"/>
</dbReference>
<reference evidence="10 11" key="1">
    <citation type="submission" date="2019-06" db="EMBL/GenBank/DDBJ databases">
        <title>Sequencing the genomes of 1000 actinobacteria strains.</title>
        <authorList>
            <person name="Klenk H.-P."/>
        </authorList>
    </citation>
    <scope>NUCLEOTIDE SEQUENCE [LARGE SCALE GENOMIC DNA]</scope>
    <source>
        <strain evidence="10 11">DSM 24617</strain>
    </source>
</reference>
<keyword evidence="4" id="KW-0547">Nucleotide-binding</keyword>
<dbReference type="EMBL" id="VFOK01000001">
    <property type="protein sequence ID" value="TQL34020.1"/>
    <property type="molecule type" value="Genomic_DNA"/>
</dbReference>
<name>A0A542XDW9_9MICO</name>
<evidence type="ECO:0000256" key="4">
    <source>
        <dbReference type="ARBA" id="ARBA00022741"/>
    </source>
</evidence>
<evidence type="ECO:0000256" key="3">
    <source>
        <dbReference type="ARBA" id="ARBA00022723"/>
    </source>
</evidence>
<organism evidence="10 11">
    <name type="scientific">Barrientosiimonas humi</name>
    <dbReference type="NCBI Taxonomy" id="999931"/>
    <lineage>
        <taxon>Bacteria</taxon>
        <taxon>Bacillati</taxon>
        <taxon>Actinomycetota</taxon>
        <taxon>Actinomycetes</taxon>
        <taxon>Micrococcales</taxon>
        <taxon>Dermacoccaceae</taxon>
        <taxon>Barrientosiimonas</taxon>
    </lineage>
</organism>
<dbReference type="GO" id="GO:0005525">
    <property type="term" value="F:GTP binding"/>
    <property type="evidence" value="ECO:0007669"/>
    <property type="project" value="UniProtKB-KW"/>
</dbReference>
<evidence type="ECO:0000256" key="2">
    <source>
        <dbReference type="ARBA" id="ARBA00022679"/>
    </source>
</evidence>
<keyword evidence="11" id="KW-1185">Reference proteome</keyword>
<dbReference type="PANTHER" id="PTHR19136:SF81">
    <property type="entry name" value="MOLYBDENUM COFACTOR GUANYLYLTRANSFERASE"/>
    <property type="match status" value="1"/>
</dbReference>
<dbReference type="GO" id="GO:0016779">
    <property type="term" value="F:nucleotidyltransferase activity"/>
    <property type="evidence" value="ECO:0007669"/>
    <property type="project" value="TreeGrafter"/>
</dbReference>
<dbReference type="GO" id="GO:0046872">
    <property type="term" value="F:metal ion binding"/>
    <property type="evidence" value="ECO:0007669"/>
    <property type="project" value="UniProtKB-KW"/>
</dbReference>
<dbReference type="GO" id="GO:0006777">
    <property type="term" value="P:Mo-molybdopterin cofactor biosynthetic process"/>
    <property type="evidence" value="ECO:0007669"/>
    <property type="project" value="UniProtKB-KW"/>
</dbReference>
<keyword evidence="7" id="KW-0501">Molybdenum cofactor biosynthesis</keyword>
<evidence type="ECO:0000256" key="6">
    <source>
        <dbReference type="ARBA" id="ARBA00023134"/>
    </source>
</evidence>
<keyword evidence="3" id="KW-0479">Metal-binding</keyword>
<feature type="domain" description="MobA-like NTP transferase" evidence="9">
    <location>
        <begin position="17"/>
        <end position="173"/>
    </location>
</feature>